<protein>
    <submittedName>
        <fullName evidence="1">Uncharacterized protein</fullName>
    </submittedName>
</protein>
<reference evidence="1 2" key="1">
    <citation type="journal article" date="2014" name="Nature">
        <title>The genome of the recently domesticated crop plant sugar beet (Beta vulgaris).</title>
        <authorList>
            <person name="Dohm J.C."/>
            <person name="Minoche A.E."/>
            <person name="Holtgrawe D."/>
            <person name="Capella-Gutierrez S."/>
            <person name="Zakrzewski F."/>
            <person name="Tafer H."/>
            <person name="Rupp O."/>
            <person name="Sorensen T.R."/>
            <person name="Stracke R."/>
            <person name="Reinhardt R."/>
            <person name="Goesmann A."/>
            <person name="Kraft T."/>
            <person name="Schulz B."/>
            <person name="Stadler P.F."/>
            <person name="Schmidt T."/>
            <person name="Gabaldon T."/>
            <person name="Lehrach H."/>
            <person name="Weisshaar B."/>
            <person name="Himmelbauer H."/>
        </authorList>
    </citation>
    <scope>NUCLEOTIDE SEQUENCE [LARGE SCALE GENOMIC DNA]</scope>
    <source>
        <tissue evidence="1">Taproot</tissue>
    </source>
</reference>
<keyword evidence="2" id="KW-1185">Reference proteome</keyword>
<dbReference type="PANTHER" id="PTHR33974:SF25">
    <property type="entry name" value="SMALL PHOSPHATASE-LIKE PROTEIN 2, PUTATIVE-RELATED"/>
    <property type="match status" value="1"/>
</dbReference>
<dbReference type="Proteomes" id="UP000035740">
    <property type="component" value="Unassembled WGS sequence"/>
</dbReference>
<gene>
    <name evidence="1" type="ORF">BVRB_015880</name>
</gene>
<dbReference type="AlphaFoldDB" id="A0A0J8B4G7"/>
<dbReference type="OMA" id="HEDYIAY"/>
<evidence type="ECO:0000313" key="2">
    <source>
        <dbReference type="Proteomes" id="UP000035740"/>
    </source>
</evidence>
<dbReference type="GO" id="GO:0010089">
    <property type="term" value="P:xylem development"/>
    <property type="evidence" value="ECO:0007669"/>
    <property type="project" value="InterPro"/>
</dbReference>
<sequence>MDDSMSSTNYMINQSFSSTPDNSSEESGWTFYFEDFLANNNNNHNMDTHEDYIAYTSSGYQNSSMVSDAAAMRKHGSSKKVSKNRKITAKTFVDEDLEDTASSPGHSPKVNDLNHLYMKSKELGPQDVCKAHNSNHFHQMDQTKNKYNSSSLDKGQASQHAGEGIDMGFLETQLRRKGLCLVPMSMLLNQLS</sequence>
<evidence type="ECO:0000313" key="1">
    <source>
        <dbReference type="EMBL" id="KMS94727.1"/>
    </source>
</evidence>
<proteinExistence type="predicted"/>
<dbReference type="Gramene" id="KMS94727">
    <property type="protein sequence ID" value="KMS94727"/>
    <property type="gene ID" value="BVRB_015880"/>
</dbReference>
<accession>A0A0J8B4G7</accession>
<dbReference type="OrthoDB" id="779856at2759"/>
<dbReference type="eggNOG" id="ENOG502SA9A">
    <property type="taxonomic scope" value="Eukaryota"/>
</dbReference>
<dbReference type="EMBL" id="KQ091047">
    <property type="protein sequence ID" value="KMS94727.1"/>
    <property type="molecule type" value="Genomic_DNA"/>
</dbReference>
<organism evidence="1 2">
    <name type="scientific">Beta vulgaris subsp. vulgaris</name>
    <name type="common">Beet</name>
    <dbReference type="NCBI Taxonomy" id="3555"/>
    <lineage>
        <taxon>Eukaryota</taxon>
        <taxon>Viridiplantae</taxon>
        <taxon>Streptophyta</taxon>
        <taxon>Embryophyta</taxon>
        <taxon>Tracheophyta</taxon>
        <taxon>Spermatophyta</taxon>
        <taxon>Magnoliopsida</taxon>
        <taxon>eudicotyledons</taxon>
        <taxon>Gunneridae</taxon>
        <taxon>Pentapetalae</taxon>
        <taxon>Caryophyllales</taxon>
        <taxon>Chenopodiaceae</taxon>
        <taxon>Betoideae</taxon>
        <taxon>Beta</taxon>
    </lineage>
</organism>
<dbReference type="PANTHER" id="PTHR33974">
    <property type="entry name" value="VASCULAR-RELATED UNKNOWN PROTEIN 1-RELATED"/>
    <property type="match status" value="1"/>
</dbReference>
<dbReference type="InterPro" id="IPR039280">
    <property type="entry name" value="VUP"/>
</dbReference>
<name>A0A0J8B4G7_BETVV</name>
<dbReference type="KEGG" id="bvg:104885324"/>